<protein>
    <submittedName>
        <fullName evidence="1">Uncharacterized protein</fullName>
    </submittedName>
</protein>
<organism evidence="1 2">
    <name type="scientific">Nocardioides gansuensis</name>
    <dbReference type="NCBI Taxonomy" id="2138300"/>
    <lineage>
        <taxon>Bacteria</taxon>
        <taxon>Bacillati</taxon>
        <taxon>Actinomycetota</taxon>
        <taxon>Actinomycetes</taxon>
        <taxon>Propionibacteriales</taxon>
        <taxon>Nocardioidaceae</taxon>
        <taxon>Nocardioides</taxon>
    </lineage>
</organism>
<dbReference type="AlphaFoldDB" id="A0A2T8FEP2"/>
<evidence type="ECO:0000313" key="1">
    <source>
        <dbReference type="EMBL" id="PVG84167.1"/>
    </source>
</evidence>
<dbReference type="Proteomes" id="UP000246018">
    <property type="component" value="Unassembled WGS sequence"/>
</dbReference>
<evidence type="ECO:0000313" key="2">
    <source>
        <dbReference type="Proteomes" id="UP000246018"/>
    </source>
</evidence>
<dbReference type="EMBL" id="QDGZ01000001">
    <property type="protein sequence ID" value="PVG84167.1"/>
    <property type="molecule type" value="Genomic_DNA"/>
</dbReference>
<name>A0A2T8FEP2_9ACTN</name>
<comment type="caution">
    <text evidence="1">The sequence shown here is derived from an EMBL/GenBank/DDBJ whole genome shotgun (WGS) entry which is preliminary data.</text>
</comment>
<reference evidence="1 2" key="1">
    <citation type="submission" date="2018-04" db="EMBL/GenBank/DDBJ databases">
        <title>Genome of Nocardioides gansuensis WSJ-1.</title>
        <authorList>
            <person name="Wu S."/>
            <person name="Wang G."/>
        </authorList>
    </citation>
    <scope>NUCLEOTIDE SEQUENCE [LARGE SCALE GENOMIC DNA]</scope>
    <source>
        <strain evidence="1 2">WSJ-1</strain>
    </source>
</reference>
<dbReference type="OrthoDB" id="3828539at2"/>
<proteinExistence type="predicted"/>
<keyword evidence="2" id="KW-1185">Reference proteome</keyword>
<accession>A0A2T8FEP2</accession>
<sequence>MTTTVSRFEAQLAPCGKSHDGESLTTEDLQGLVTEDRRYSCGCRISKEEFHDGSVHRTVVNHHGKVLVDEELRGE</sequence>
<gene>
    <name evidence="1" type="ORF">DDE18_00545</name>
</gene>
<dbReference type="RefSeq" id="WP_116570296.1">
    <property type="nucleotide sequence ID" value="NZ_QDGZ01000001.1"/>
</dbReference>